<dbReference type="Gene3D" id="3.40.50.1370">
    <property type="entry name" value="Aspartate/ornithine carbamoyltransferase"/>
    <property type="match status" value="2"/>
</dbReference>
<feature type="binding site" evidence="7">
    <location>
        <position position="136"/>
    </location>
    <ligand>
        <name>carbamoyl phosphate</name>
        <dbReference type="ChEBI" id="CHEBI:58228"/>
    </ligand>
</feature>
<evidence type="ECO:0000256" key="2">
    <source>
        <dbReference type="ARBA" id="ARBA00008896"/>
    </source>
</evidence>
<dbReference type="Pfam" id="PF00185">
    <property type="entry name" value="OTCace"/>
    <property type="match status" value="1"/>
</dbReference>
<dbReference type="EC" id="2.1.3.2" evidence="7"/>
<accession>A0A538T1V4</accession>
<evidence type="ECO:0000313" key="11">
    <source>
        <dbReference type="EMBL" id="TMQ48129.1"/>
    </source>
</evidence>
<proteinExistence type="inferred from homology"/>
<dbReference type="NCBIfam" id="NF002032">
    <property type="entry name" value="PRK00856.1"/>
    <property type="match status" value="1"/>
</dbReference>
<dbReference type="GO" id="GO:0016597">
    <property type="term" value="F:amino acid binding"/>
    <property type="evidence" value="ECO:0007669"/>
    <property type="project" value="InterPro"/>
</dbReference>
<gene>
    <name evidence="7" type="primary">pyrB</name>
    <name evidence="11" type="ORF">E6K71_07945</name>
    <name evidence="12" type="ORF">E6K75_06625</name>
</gene>
<dbReference type="InterPro" id="IPR036901">
    <property type="entry name" value="Asp/Orn_carbamoylTrfase_sf"/>
</dbReference>
<evidence type="ECO:0000256" key="6">
    <source>
        <dbReference type="ARBA" id="ARBA00048859"/>
    </source>
</evidence>
<name>A0A538T1V4_UNCEI</name>
<dbReference type="PANTHER" id="PTHR45753:SF6">
    <property type="entry name" value="ASPARTATE CARBAMOYLTRANSFERASE"/>
    <property type="match status" value="1"/>
</dbReference>
<evidence type="ECO:0000256" key="4">
    <source>
        <dbReference type="ARBA" id="ARBA00022975"/>
    </source>
</evidence>
<dbReference type="InterPro" id="IPR002082">
    <property type="entry name" value="Asp_carbamoyltransf"/>
</dbReference>
<dbReference type="GO" id="GO:0006207">
    <property type="term" value="P:'de novo' pyrimidine nucleobase biosynthetic process"/>
    <property type="evidence" value="ECO:0007669"/>
    <property type="project" value="InterPro"/>
</dbReference>
<organism evidence="12 14">
    <name type="scientific">Eiseniibacteriota bacterium</name>
    <dbReference type="NCBI Taxonomy" id="2212470"/>
    <lineage>
        <taxon>Bacteria</taxon>
        <taxon>Candidatus Eiseniibacteriota</taxon>
    </lineage>
</organism>
<protein>
    <recommendedName>
        <fullName evidence="7">Aspartate carbamoyltransferase</fullName>
        <ecNumber evidence="7">2.1.3.2</ecNumber>
    </recommendedName>
    <alternativeName>
        <fullName evidence="7">Aspartate transcarbamylase</fullName>
        <shortName evidence="7">ATCase</shortName>
    </alternativeName>
</protein>
<feature type="binding site" evidence="7">
    <location>
        <position position="86"/>
    </location>
    <ligand>
        <name>L-aspartate</name>
        <dbReference type="ChEBI" id="CHEBI:29991"/>
    </ligand>
</feature>
<feature type="binding site" evidence="7">
    <location>
        <position position="223"/>
    </location>
    <ligand>
        <name>L-aspartate</name>
        <dbReference type="ChEBI" id="CHEBI:29991"/>
    </ligand>
</feature>
<feature type="binding site" evidence="7">
    <location>
        <position position="139"/>
    </location>
    <ligand>
        <name>carbamoyl phosphate</name>
        <dbReference type="ChEBI" id="CHEBI:58228"/>
    </ligand>
</feature>
<comment type="similarity">
    <text evidence="2 7">Belongs to the aspartate/ornithine carbamoyltransferase superfamily. ATCase family.</text>
</comment>
<dbReference type="GO" id="GO:0044205">
    <property type="term" value="P:'de novo' UMP biosynthetic process"/>
    <property type="evidence" value="ECO:0007669"/>
    <property type="project" value="UniProtKB-UniRule"/>
</dbReference>
<dbReference type="Proteomes" id="UP000320913">
    <property type="component" value="Unassembled WGS sequence"/>
</dbReference>
<dbReference type="PRINTS" id="PR00101">
    <property type="entry name" value="ATCASE"/>
</dbReference>
<evidence type="ECO:0000259" key="10">
    <source>
        <dbReference type="Pfam" id="PF02729"/>
    </source>
</evidence>
<dbReference type="SUPFAM" id="SSF53671">
    <property type="entry name" value="Aspartate/ornithine carbamoyltransferase"/>
    <property type="match status" value="1"/>
</dbReference>
<feature type="binding site" evidence="7">
    <location>
        <position position="59"/>
    </location>
    <ligand>
        <name>carbamoyl phosphate</name>
        <dbReference type="ChEBI" id="CHEBI:58228"/>
    </ligand>
</feature>
<dbReference type="NCBIfam" id="TIGR00670">
    <property type="entry name" value="asp_carb_tr"/>
    <property type="match status" value="1"/>
</dbReference>
<feature type="domain" description="Aspartate/ornithine carbamoyltransferase carbamoyl-P binding" evidence="10">
    <location>
        <begin position="6"/>
        <end position="149"/>
    </location>
</feature>
<keyword evidence="3 7" id="KW-0808">Transferase</keyword>
<evidence type="ECO:0000259" key="9">
    <source>
        <dbReference type="Pfam" id="PF00185"/>
    </source>
</evidence>
<dbReference type="PROSITE" id="PS00097">
    <property type="entry name" value="CARBAMOYLTRANSFERASE"/>
    <property type="match status" value="1"/>
</dbReference>
<evidence type="ECO:0000313" key="12">
    <source>
        <dbReference type="EMBL" id="TMQ57611.1"/>
    </source>
</evidence>
<dbReference type="InterPro" id="IPR006130">
    <property type="entry name" value="Asp/Orn_carbamoylTrfase"/>
</dbReference>
<comment type="caution">
    <text evidence="12">The sequence shown here is derived from an EMBL/GenBank/DDBJ whole genome shotgun (WGS) entry which is preliminary data.</text>
</comment>
<comment type="catalytic activity">
    <reaction evidence="6 7">
        <text>carbamoyl phosphate + L-aspartate = N-carbamoyl-L-aspartate + phosphate + H(+)</text>
        <dbReference type="Rhea" id="RHEA:20013"/>
        <dbReference type="ChEBI" id="CHEBI:15378"/>
        <dbReference type="ChEBI" id="CHEBI:29991"/>
        <dbReference type="ChEBI" id="CHEBI:32814"/>
        <dbReference type="ChEBI" id="CHEBI:43474"/>
        <dbReference type="ChEBI" id="CHEBI:58228"/>
        <dbReference type="EC" id="2.1.3.2"/>
    </reaction>
</comment>
<dbReference type="Pfam" id="PF02729">
    <property type="entry name" value="OTCace_N"/>
    <property type="match status" value="1"/>
</dbReference>
<evidence type="ECO:0000256" key="3">
    <source>
        <dbReference type="ARBA" id="ARBA00022679"/>
    </source>
</evidence>
<feature type="binding site" evidence="7">
    <location>
        <position position="108"/>
    </location>
    <ligand>
        <name>carbamoyl phosphate</name>
        <dbReference type="ChEBI" id="CHEBI:58228"/>
    </ligand>
</feature>
<evidence type="ECO:0000313" key="14">
    <source>
        <dbReference type="Proteomes" id="UP000320913"/>
    </source>
</evidence>
<comment type="subunit">
    <text evidence="7">Heterododecamer (2C3:3R2) of six catalytic PyrB chains organized as two trimers (C3), and six regulatory PyrI chains organized as three dimers (R2).</text>
</comment>
<dbReference type="EMBL" id="VBOV01000164">
    <property type="protein sequence ID" value="TMQ57611.1"/>
    <property type="molecule type" value="Genomic_DNA"/>
</dbReference>
<feature type="region of interest" description="Disordered" evidence="8">
    <location>
        <begin position="309"/>
        <end position="334"/>
    </location>
</feature>
<sequence length="334" mass="36348">MIGTRKDLLGLEDLAPEEIVSILDTARTFREVLDRPIPKVPSLRGLTAANLFFEASTRTRLSFELAEKRLSADTVNFQTSGSSVSKGESLKDTARNIEAMGIHLVVIRHQSSGAPHYLARNLDAGVINAGDGTHEHPTQGLLDIFTIRERRGKVAGLRVAIIGDIAHSRVARSNIWGLTKLGASVTIAGPSTMMPMEVERFGIKVAKSVEEAIEGADVVNILRIQLERQRSTLYSSLREYARVYGITSARLKGAKPDVTVMHPGPMNRGVEIAQDVADGEHSVILEQVTNGVAVRMAVLYLLAGHKAPDESAAEHPMPKETKKAHGEPSLHPRR</sequence>
<feature type="binding site" evidence="7">
    <location>
        <position position="169"/>
    </location>
    <ligand>
        <name>L-aspartate</name>
        <dbReference type="ChEBI" id="CHEBI:29991"/>
    </ligand>
</feature>
<feature type="binding site" evidence="7">
    <location>
        <position position="58"/>
    </location>
    <ligand>
        <name>carbamoyl phosphate</name>
        <dbReference type="ChEBI" id="CHEBI:58228"/>
    </ligand>
</feature>
<comment type="function">
    <text evidence="5 7">Catalyzes the condensation of carbamoyl phosphate and aspartate to form carbamoyl aspartate and inorganic phosphate, the committed step in the de novo pyrimidine nucleotide biosynthesis pathway.</text>
</comment>
<dbReference type="HAMAP" id="MF_00001">
    <property type="entry name" value="Asp_carb_tr"/>
    <property type="match status" value="1"/>
</dbReference>
<dbReference type="GO" id="GO:0005829">
    <property type="term" value="C:cytosol"/>
    <property type="evidence" value="ECO:0007669"/>
    <property type="project" value="TreeGrafter"/>
</dbReference>
<dbReference type="GO" id="GO:0006520">
    <property type="term" value="P:amino acid metabolic process"/>
    <property type="evidence" value="ECO:0007669"/>
    <property type="project" value="InterPro"/>
</dbReference>
<feature type="binding site" evidence="7">
    <location>
        <position position="264"/>
    </location>
    <ligand>
        <name>carbamoyl phosphate</name>
        <dbReference type="ChEBI" id="CHEBI:58228"/>
    </ligand>
</feature>
<dbReference type="AlphaFoldDB" id="A0A538T1V4"/>
<evidence type="ECO:0000256" key="5">
    <source>
        <dbReference type="ARBA" id="ARBA00043884"/>
    </source>
</evidence>
<dbReference type="InterPro" id="IPR006132">
    <property type="entry name" value="Asp/Orn_carbamoyltranf_P-bd"/>
</dbReference>
<feature type="binding site" evidence="7">
    <location>
        <position position="265"/>
    </location>
    <ligand>
        <name>carbamoyl phosphate</name>
        <dbReference type="ChEBI" id="CHEBI:58228"/>
    </ligand>
</feature>
<dbReference type="Proteomes" id="UP000316292">
    <property type="component" value="Unassembled WGS sequence"/>
</dbReference>
<dbReference type="FunFam" id="3.40.50.1370:FF:000007">
    <property type="entry name" value="Aspartate carbamoyltransferase"/>
    <property type="match status" value="1"/>
</dbReference>
<reference evidence="13 14" key="1">
    <citation type="journal article" date="2019" name="Nat. Microbiol.">
        <title>Mediterranean grassland soil C-N compound turnover is dependent on rainfall and depth, and is mediated by genomically divergent microorganisms.</title>
        <authorList>
            <person name="Diamond S."/>
            <person name="Andeer P.F."/>
            <person name="Li Z."/>
            <person name="Crits-Christoph A."/>
            <person name="Burstein D."/>
            <person name="Anantharaman K."/>
            <person name="Lane K.R."/>
            <person name="Thomas B.C."/>
            <person name="Pan C."/>
            <person name="Northen T.R."/>
            <person name="Banfield J.F."/>
        </authorList>
    </citation>
    <scope>NUCLEOTIDE SEQUENCE [LARGE SCALE GENOMIC DNA]</scope>
    <source>
        <strain evidence="11">WS_1</strain>
        <strain evidence="12">WS_5</strain>
    </source>
</reference>
<keyword evidence="4 7" id="KW-0665">Pyrimidine biosynthesis</keyword>
<evidence type="ECO:0000313" key="13">
    <source>
        <dbReference type="Proteomes" id="UP000316292"/>
    </source>
</evidence>
<dbReference type="GO" id="GO:0004070">
    <property type="term" value="F:aspartate carbamoyltransferase activity"/>
    <property type="evidence" value="ECO:0007669"/>
    <property type="project" value="UniProtKB-UniRule"/>
</dbReference>
<dbReference type="InterPro" id="IPR006131">
    <property type="entry name" value="Asp_carbamoyltransf_Asp/Orn-bd"/>
</dbReference>
<evidence type="ECO:0000256" key="8">
    <source>
        <dbReference type="SAM" id="MobiDB-lite"/>
    </source>
</evidence>
<dbReference type="EMBL" id="VBOR01000087">
    <property type="protein sequence ID" value="TMQ48129.1"/>
    <property type="molecule type" value="Genomic_DNA"/>
</dbReference>
<comment type="pathway">
    <text evidence="1 7">Pyrimidine metabolism; UMP biosynthesis via de novo pathway; (S)-dihydroorotate from bicarbonate: step 2/3.</text>
</comment>
<feature type="domain" description="Aspartate/ornithine carbamoyltransferase Asp/Orn-binding" evidence="9">
    <location>
        <begin position="156"/>
        <end position="302"/>
    </location>
</feature>
<evidence type="ECO:0000256" key="7">
    <source>
        <dbReference type="HAMAP-Rule" id="MF_00001"/>
    </source>
</evidence>
<dbReference type="PANTHER" id="PTHR45753">
    <property type="entry name" value="ORNITHINE CARBAMOYLTRANSFERASE, MITOCHONDRIAL"/>
    <property type="match status" value="1"/>
</dbReference>
<dbReference type="PRINTS" id="PR00100">
    <property type="entry name" value="AOTCASE"/>
</dbReference>
<evidence type="ECO:0000256" key="1">
    <source>
        <dbReference type="ARBA" id="ARBA00004852"/>
    </source>
</evidence>
<dbReference type="UniPathway" id="UPA00070">
    <property type="reaction ID" value="UER00116"/>
</dbReference>